<dbReference type="PANTHER" id="PTHR21299">
    <property type="entry name" value="CYTIDYLATE KINASE/PANTOATE-BETA-ALANINE LIGASE"/>
    <property type="match status" value="1"/>
</dbReference>
<dbReference type="EC" id="6.3.2.1" evidence="3"/>
<keyword evidence="6" id="KW-0547">Nucleotide-binding</keyword>
<comment type="pathway">
    <text evidence="1">Cofactor biosynthesis; (R)-pantothenate biosynthesis; (R)-pantothenate from (R)-pantoate and beta-alanine: step 1/1.</text>
</comment>
<keyword evidence="7" id="KW-0067">ATP-binding</keyword>
<proteinExistence type="inferred from homology"/>
<name>A0A6J7FZE9_9ZZZZ</name>
<dbReference type="InterPro" id="IPR004821">
    <property type="entry name" value="Cyt_trans-like"/>
</dbReference>
<evidence type="ECO:0000256" key="6">
    <source>
        <dbReference type="ARBA" id="ARBA00022741"/>
    </source>
</evidence>
<organism evidence="9">
    <name type="scientific">freshwater metagenome</name>
    <dbReference type="NCBI Taxonomy" id="449393"/>
    <lineage>
        <taxon>unclassified sequences</taxon>
        <taxon>metagenomes</taxon>
        <taxon>ecological metagenomes</taxon>
    </lineage>
</organism>
<dbReference type="EMBL" id="CAFBMJ010000021">
    <property type="protein sequence ID" value="CAB4896989.1"/>
    <property type="molecule type" value="Genomic_DNA"/>
</dbReference>
<evidence type="ECO:0000256" key="5">
    <source>
        <dbReference type="ARBA" id="ARBA00022655"/>
    </source>
</evidence>
<evidence type="ECO:0000256" key="8">
    <source>
        <dbReference type="ARBA" id="ARBA00048258"/>
    </source>
</evidence>
<dbReference type="EMBL" id="CAFBNR010000001">
    <property type="protein sequence ID" value="CAB4952284.1"/>
    <property type="molecule type" value="Genomic_DNA"/>
</dbReference>
<dbReference type="SUPFAM" id="SSF52374">
    <property type="entry name" value="Nucleotidylyl transferase"/>
    <property type="match status" value="1"/>
</dbReference>
<evidence type="ECO:0000313" key="9">
    <source>
        <dbReference type="EMBL" id="CAB4896989.1"/>
    </source>
</evidence>
<dbReference type="UniPathway" id="UPA00028">
    <property type="reaction ID" value="UER00005"/>
</dbReference>
<sequence>MTLIHSTEQLAIWRSSILDQTIAFVPTMGALHEGHIALIKRAAEQCDIVVVSVFVNALQFGDSSDFDRYPRSIESDHELSSAAGASIVFAPTTVEMFPPNFDNYVTPSPIAEQFEGASRPGHFAGVVTVVNRLFDLVQPHTAIFGAKDYQQVAVIRDMARALHPSLRILCSETIRDSDGLALSSRNSRLSPLARAKAVVIPNALFALRSAFNAGQLDCATLVQVARNILDTEQELAVEYLVVVDSQTLKCHVDVVAKDSIVLFAGIIDGVRLIDNIELKLFA</sequence>
<dbReference type="InterPro" id="IPR003721">
    <property type="entry name" value="Pantoate_ligase"/>
</dbReference>
<evidence type="ECO:0000256" key="7">
    <source>
        <dbReference type="ARBA" id="ARBA00022840"/>
    </source>
</evidence>
<keyword evidence="5" id="KW-0566">Pantothenate biosynthesis</keyword>
<comment type="catalytic activity">
    <reaction evidence="8">
        <text>(R)-pantoate + beta-alanine + ATP = (R)-pantothenate + AMP + diphosphate + H(+)</text>
        <dbReference type="Rhea" id="RHEA:10912"/>
        <dbReference type="ChEBI" id="CHEBI:15378"/>
        <dbReference type="ChEBI" id="CHEBI:15980"/>
        <dbReference type="ChEBI" id="CHEBI:29032"/>
        <dbReference type="ChEBI" id="CHEBI:30616"/>
        <dbReference type="ChEBI" id="CHEBI:33019"/>
        <dbReference type="ChEBI" id="CHEBI:57966"/>
        <dbReference type="ChEBI" id="CHEBI:456215"/>
        <dbReference type="EC" id="6.3.2.1"/>
    </reaction>
</comment>
<dbReference type="AlphaFoldDB" id="A0A6J7FZE9"/>
<evidence type="ECO:0000256" key="1">
    <source>
        <dbReference type="ARBA" id="ARBA00004990"/>
    </source>
</evidence>
<dbReference type="Pfam" id="PF02569">
    <property type="entry name" value="Pantoate_ligase"/>
    <property type="match status" value="1"/>
</dbReference>
<reference evidence="9" key="1">
    <citation type="submission" date="2020-05" db="EMBL/GenBank/DDBJ databases">
        <authorList>
            <person name="Chiriac C."/>
            <person name="Salcher M."/>
            <person name="Ghai R."/>
            <person name="Kavagutti S V."/>
        </authorList>
    </citation>
    <scope>NUCLEOTIDE SEQUENCE</scope>
</reference>
<dbReference type="GO" id="GO:0005524">
    <property type="term" value="F:ATP binding"/>
    <property type="evidence" value="ECO:0007669"/>
    <property type="project" value="UniProtKB-KW"/>
</dbReference>
<dbReference type="NCBIfam" id="TIGR00125">
    <property type="entry name" value="cyt_tran_rel"/>
    <property type="match status" value="1"/>
</dbReference>
<evidence type="ECO:0000313" key="10">
    <source>
        <dbReference type="EMBL" id="CAB4952284.1"/>
    </source>
</evidence>
<dbReference type="InterPro" id="IPR042176">
    <property type="entry name" value="Pantoate_ligase_C"/>
</dbReference>
<dbReference type="CDD" id="cd00560">
    <property type="entry name" value="PanC"/>
    <property type="match status" value="1"/>
</dbReference>
<dbReference type="Gene3D" id="3.30.1300.10">
    <property type="entry name" value="Pantoate-beta-alanine ligase, C-terminal domain"/>
    <property type="match status" value="1"/>
</dbReference>
<dbReference type="NCBIfam" id="TIGR00018">
    <property type="entry name" value="panC"/>
    <property type="match status" value="1"/>
</dbReference>
<dbReference type="HAMAP" id="MF_00158">
    <property type="entry name" value="PanC"/>
    <property type="match status" value="1"/>
</dbReference>
<dbReference type="PANTHER" id="PTHR21299:SF1">
    <property type="entry name" value="PANTOATE--BETA-ALANINE LIGASE"/>
    <property type="match status" value="1"/>
</dbReference>
<gene>
    <name evidence="9" type="ORF">UFOPK3573_00439</name>
    <name evidence="10" type="ORF">UFOPK3879_00020</name>
</gene>
<dbReference type="GO" id="GO:0015940">
    <property type="term" value="P:pantothenate biosynthetic process"/>
    <property type="evidence" value="ECO:0007669"/>
    <property type="project" value="UniProtKB-UniPathway"/>
</dbReference>
<evidence type="ECO:0000256" key="4">
    <source>
        <dbReference type="ARBA" id="ARBA00022598"/>
    </source>
</evidence>
<protein>
    <recommendedName>
        <fullName evidence="3">pantoate--beta-alanine ligase (AMP-forming)</fullName>
        <ecNumber evidence="3">6.3.2.1</ecNumber>
    </recommendedName>
</protein>
<evidence type="ECO:0000256" key="3">
    <source>
        <dbReference type="ARBA" id="ARBA00012219"/>
    </source>
</evidence>
<dbReference type="GO" id="GO:0004592">
    <property type="term" value="F:pantoate-beta-alanine ligase activity"/>
    <property type="evidence" value="ECO:0007669"/>
    <property type="project" value="UniProtKB-EC"/>
</dbReference>
<dbReference type="Gene3D" id="3.40.50.620">
    <property type="entry name" value="HUPs"/>
    <property type="match status" value="1"/>
</dbReference>
<comment type="similarity">
    <text evidence="2">Belongs to the pantothenate synthetase family.</text>
</comment>
<evidence type="ECO:0000256" key="2">
    <source>
        <dbReference type="ARBA" id="ARBA00009256"/>
    </source>
</evidence>
<accession>A0A6J7FZE9</accession>
<dbReference type="InterPro" id="IPR014729">
    <property type="entry name" value="Rossmann-like_a/b/a_fold"/>
</dbReference>
<keyword evidence="4" id="KW-0436">Ligase</keyword>
<dbReference type="GO" id="GO:0005829">
    <property type="term" value="C:cytosol"/>
    <property type="evidence" value="ECO:0007669"/>
    <property type="project" value="TreeGrafter"/>
</dbReference>